<proteinExistence type="predicted"/>
<accession>A0AA41ZFU6</accession>
<dbReference type="RefSeq" id="WP_265896286.1">
    <property type="nucleotide sequence ID" value="NZ_JAPIVE010000002.1"/>
</dbReference>
<dbReference type="AlphaFoldDB" id="A0AA41ZFU6"/>
<dbReference type="PROSITE" id="PS51257">
    <property type="entry name" value="PROKAR_LIPOPROTEIN"/>
    <property type="match status" value="1"/>
</dbReference>
<evidence type="ECO:0000313" key="3">
    <source>
        <dbReference type="Proteomes" id="UP001165678"/>
    </source>
</evidence>
<sequence length="121" mass="12712">MKTCLGIMSVLLGLSLLAGCATTRIQPVSAERSYNASPDAVLSALGTALVMRGFTVPHANVDLCELRAELAARPPWQVSAHCTRQAGATRLMLEGQHGHQPIAAPSLARLLDDTGARLDAP</sequence>
<keyword evidence="1" id="KW-0732">Signal</keyword>
<keyword evidence="3" id="KW-1185">Reference proteome</keyword>
<comment type="caution">
    <text evidence="2">The sequence shown here is derived from an EMBL/GenBank/DDBJ whole genome shotgun (WGS) entry which is preliminary data.</text>
</comment>
<dbReference type="Proteomes" id="UP001165678">
    <property type="component" value="Unassembled WGS sequence"/>
</dbReference>
<protein>
    <recommendedName>
        <fullName evidence="4">Lipoprotein</fullName>
    </recommendedName>
</protein>
<feature type="chain" id="PRO_5041457432" description="Lipoprotein" evidence="1">
    <location>
        <begin position="21"/>
        <end position="121"/>
    </location>
</feature>
<evidence type="ECO:0000256" key="1">
    <source>
        <dbReference type="SAM" id="SignalP"/>
    </source>
</evidence>
<reference evidence="2" key="1">
    <citation type="submission" date="2022-11" db="EMBL/GenBank/DDBJ databases">
        <title>Larsenimonas rhizosphaerae sp. nov., isolated from a tidal mudflat.</title>
        <authorList>
            <person name="Lee S.D."/>
            <person name="Kim I.S."/>
        </authorList>
    </citation>
    <scope>NUCLEOTIDE SEQUENCE</scope>
    <source>
        <strain evidence="2">GH2-1</strain>
    </source>
</reference>
<evidence type="ECO:0008006" key="4">
    <source>
        <dbReference type="Google" id="ProtNLM"/>
    </source>
</evidence>
<dbReference type="EMBL" id="JAPIVE010000002">
    <property type="protein sequence ID" value="MCX2524484.1"/>
    <property type="molecule type" value="Genomic_DNA"/>
</dbReference>
<evidence type="ECO:0000313" key="2">
    <source>
        <dbReference type="EMBL" id="MCX2524484.1"/>
    </source>
</evidence>
<gene>
    <name evidence="2" type="ORF">OQ287_09535</name>
</gene>
<feature type="signal peptide" evidence="1">
    <location>
        <begin position="1"/>
        <end position="20"/>
    </location>
</feature>
<name>A0AA41ZFU6_9GAMM</name>
<organism evidence="2 3">
    <name type="scientific">Larsenimonas rhizosphaerae</name>
    <dbReference type="NCBI Taxonomy" id="2944682"/>
    <lineage>
        <taxon>Bacteria</taxon>
        <taxon>Pseudomonadati</taxon>
        <taxon>Pseudomonadota</taxon>
        <taxon>Gammaproteobacteria</taxon>
        <taxon>Oceanospirillales</taxon>
        <taxon>Halomonadaceae</taxon>
        <taxon>Larsenimonas</taxon>
    </lineage>
</organism>